<evidence type="ECO:0000256" key="1">
    <source>
        <dbReference type="SAM" id="MobiDB-lite"/>
    </source>
</evidence>
<gene>
    <name evidence="2" type="ORF">BaRGS_00014706</name>
</gene>
<name>A0ABD0L3F5_9CAEN</name>
<dbReference type="Proteomes" id="UP001519460">
    <property type="component" value="Unassembled WGS sequence"/>
</dbReference>
<comment type="caution">
    <text evidence="2">The sequence shown here is derived from an EMBL/GenBank/DDBJ whole genome shotgun (WGS) entry which is preliminary data.</text>
</comment>
<accession>A0ABD0L3F5</accession>
<proteinExistence type="predicted"/>
<reference evidence="2 3" key="1">
    <citation type="journal article" date="2023" name="Sci. Data">
        <title>Genome assembly of the Korean intertidal mud-creeper Batillaria attramentaria.</title>
        <authorList>
            <person name="Patra A.K."/>
            <person name="Ho P.T."/>
            <person name="Jun S."/>
            <person name="Lee S.J."/>
            <person name="Kim Y."/>
            <person name="Won Y.J."/>
        </authorList>
    </citation>
    <scope>NUCLEOTIDE SEQUENCE [LARGE SCALE GENOMIC DNA]</scope>
    <source>
        <strain evidence="2">Wonlab-2016</strain>
    </source>
</reference>
<protein>
    <submittedName>
        <fullName evidence="2">Uncharacterized protein</fullName>
    </submittedName>
</protein>
<organism evidence="2 3">
    <name type="scientific">Batillaria attramentaria</name>
    <dbReference type="NCBI Taxonomy" id="370345"/>
    <lineage>
        <taxon>Eukaryota</taxon>
        <taxon>Metazoa</taxon>
        <taxon>Spiralia</taxon>
        <taxon>Lophotrochozoa</taxon>
        <taxon>Mollusca</taxon>
        <taxon>Gastropoda</taxon>
        <taxon>Caenogastropoda</taxon>
        <taxon>Sorbeoconcha</taxon>
        <taxon>Cerithioidea</taxon>
        <taxon>Batillariidae</taxon>
        <taxon>Batillaria</taxon>
    </lineage>
</organism>
<evidence type="ECO:0000313" key="2">
    <source>
        <dbReference type="EMBL" id="KAK7494048.1"/>
    </source>
</evidence>
<evidence type="ECO:0000313" key="3">
    <source>
        <dbReference type="Proteomes" id="UP001519460"/>
    </source>
</evidence>
<keyword evidence="3" id="KW-1185">Reference proteome</keyword>
<feature type="compositionally biased region" description="Polar residues" evidence="1">
    <location>
        <begin position="42"/>
        <end position="56"/>
    </location>
</feature>
<dbReference type="EMBL" id="JACVVK020000087">
    <property type="protein sequence ID" value="KAK7494048.1"/>
    <property type="molecule type" value="Genomic_DNA"/>
</dbReference>
<dbReference type="AlphaFoldDB" id="A0ABD0L3F5"/>
<sequence>MGRVKIIHEYILGEEIVYKVYTGKAGRPKIVRRPFKAATSTAVSDSKRQNVGSSTEFDQKSSENVAPPETLAEQYVRMMNQIAKRDLGRKAFPYKDVSRGMYAVSGVPSECLPLKKVASVGRRKLKLLLKSKIKIWPVAATVVPGISESVETSASDRRVSTVAATVSVVPGNSEPVGASTTDRDFGQVEPESVNIESATTDTESFSVIPVVSAPEILAHSSTGAYLPLKSELHQAKPEEAVKDQKTESAKKGGESKCTYCIKNKWSTEELQLFRRYFHDELAAEGRKPTCRTKIVNFLKEPGVASGRTVNSIYMKIQQLRARNSK</sequence>
<feature type="region of interest" description="Disordered" evidence="1">
    <location>
        <begin position="42"/>
        <end position="65"/>
    </location>
</feature>